<feature type="region of interest" description="Disordered" evidence="3">
    <location>
        <begin position="579"/>
        <end position="612"/>
    </location>
</feature>
<feature type="domain" description="Partner and localiser of BRCA2 WD40" evidence="4">
    <location>
        <begin position="1239"/>
        <end position="1576"/>
    </location>
</feature>
<feature type="compositionally biased region" description="Low complexity" evidence="3">
    <location>
        <begin position="527"/>
        <end position="543"/>
    </location>
</feature>
<feature type="region of interest" description="Disordered" evidence="3">
    <location>
        <begin position="107"/>
        <end position="136"/>
    </location>
</feature>
<evidence type="ECO:0000313" key="6">
    <source>
        <dbReference type="Proteomes" id="UP001066276"/>
    </source>
</evidence>
<keyword evidence="6" id="KW-1185">Reference proteome</keyword>
<dbReference type="InterPro" id="IPR042417">
    <property type="entry name" value="PALB2"/>
</dbReference>
<protein>
    <recommendedName>
        <fullName evidence="4">Partner and localiser of BRCA2 WD40 domain-containing protein</fullName>
    </recommendedName>
</protein>
<evidence type="ECO:0000256" key="3">
    <source>
        <dbReference type="SAM" id="MobiDB-lite"/>
    </source>
</evidence>
<organism evidence="5 6">
    <name type="scientific">Pleurodeles waltl</name>
    <name type="common">Iberian ribbed newt</name>
    <dbReference type="NCBI Taxonomy" id="8319"/>
    <lineage>
        <taxon>Eukaryota</taxon>
        <taxon>Metazoa</taxon>
        <taxon>Chordata</taxon>
        <taxon>Craniata</taxon>
        <taxon>Vertebrata</taxon>
        <taxon>Euteleostomi</taxon>
        <taxon>Amphibia</taxon>
        <taxon>Batrachia</taxon>
        <taxon>Caudata</taxon>
        <taxon>Salamandroidea</taxon>
        <taxon>Salamandridae</taxon>
        <taxon>Pleurodelinae</taxon>
        <taxon>Pleurodeles</taxon>
    </lineage>
</organism>
<dbReference type="InterPro" id="IPR036322">
    <property type="entry name" value="WD40_repeat_dom_sf"/>
</dbReference>
<dbReference type="Pfam" id="PF16756">
    <property type="entry name" value="PALB2_WD40"/>
    <property type="match status" value="1"/>
</dbReference>
<reference evidence="5" key="1">
    <citation type="journal article" date="2022" name="bioRxiv">
        <title>Sequencing and chromosome-scale assembly of the giantPleurodeles waltlgenome.</title>
        <authorList>
            <person name="Brown T."/>
            <person name="Elewa A."/>
            <person name="Iarovenko S."/>
            <person name="Subramanian E."/>
            <person name="Araus A.J."/>
            <person name="Petzold A."/>
            <person name="Susuki M."/>
            <person name="Suzuki K.-i.T."/>
            <person name="Hayashi T."/>
            <person name="Toyoda A."/>
            <person name="Oliveira C."/>
            <person name="Osipova E."/>
            <person name="Leigh N.D."/>
            <person name="Simon A."/>
            <person name="Yun M.H."/>
        </authorList>
    </citation>
    <scope>NUCLEOTIDE SEQUENCE</scope>
    <source>
        <strain evidence="5">20211129_DDA</strain>
        <tissue evidence="5">Liver</tissue>
    </source>
</reference>
<dbReference type="Proteomes" id="UP001066276">
    <property type="component" value="Chromosome 10"/>
</dbReference>
<dbReference type="GO" id="GO:0000724">
    <property type="term" value="P:double-strand break repair via homologous recombination"/>
    <property type="evidence" value="ECO:0007669"/>
    <property type="project" value="InterPro"/>
</dbReference>
<gene>
    <name evidence="5" type="ORF">NDU88_001090</name>
</gene>
<dbReference type="EMBL" id="JANPWB010000014">
    <property type="protein sequence ID" value="KAJ1095940.1"/>
    <property type="molecule type" value="Genomic_DNA"/>
</dbReference>
<evidence type="ECO:0000259" key="4">
    <source>
        <dbReference type="Pfam" id="PF16756"/>
    </source>
</evidence>
<feature type="compositionally biased region" description="Basic and acidic residues" evidence="3">
    <location>
        <begin position="583"/>
        <end position="608"/>
    </location>
</feature>
<dbReference type="Gene3D" id="2.130.10.10">
    <property type="entry name" value="YVTN repeat-like/Quinoprotein amine dehydrogenase"/>
    <property type="match status" value="1"/>
</dbReference>
<feature type="region of interest" description="Disordered" evidence="3">
    <location>
        <begin position="492"/>
        <end position="553"/>
    </location>
</feature>
<keyword evidence="1" id="KW-0677">Repeat</keyword>
<evidence type="ECO:0000256" key="1">
    <source>
        <dbReference type="ARBA" id="ARBA00022737"/>
    </source>
</evidence>
<feature type="compositionally biased region" description="Basic and acidic residues" evidence="3">
    <location>
        <begin position="113"/>
        <end position="130"/>
    </location>
</feature>
<accession>A0AAV7LWM4</accession>
<keyword evidence="2" id="KW-0175">Coiled coil</keyword>
<dbReference type="InterPro" id="IPR015943">
    <property type="entry name" value="WD40/YVTN_repeat-like_dom_sf"/>
</dbReference>
<sequence>MGKTLTREEREKVKEKLASLKKEYHQTFRRLQRSQKAERVKTHVKKTIEEQNRILSQPEAGMGLTDPKHGVISVLQATAGDSESETQRKTSVTFNLEPEVFCIGEGLSTSRLPENKDDQKPFELSNDKTPESTPRSRLKLRRIISTWKETEVGTASPSFEVSLPSITFQKSLSNPESDLQPVGMISFRGSPSTPKCDAMTVEETLRAEQRHDMTIFSTEVPPSKEGVCGPPKNDTDGAELHPLLPLDLTTESLESTPSLFISPTPGSPANREDVEVPAFPEREDLQGRGLDVELGSYLCISSRSVKGTAVGSPNSKVNQLSTQCKPAITEPRCPLISNPVAEQSPKQVEDETSSLTVMPECVSPPVTVDSPLNSCTLVEGLLFPVEYYVRTTRRMSSCQRKVDLDAVIQSHLGTNRKVSRKKVKHVIADTEKVDPVSLDQKVPSDVAKLLIPETCEGYVGSETTAGTCAKTPSHGTPTSYVSMTEINHFNCGRKGRRRTSRRGRKEAGFTRKLQIDVGHGPGKNENSTSQCLSSLSSSAFSPSQTKYKPNKNTVLLQESRTLLADRVETTREMVALPPMERSGNTKEGAEHVENNLEHRNSSTKRENPTDDLNDFELGFNIRRTPKRRAEYSWICTRTPGTPLGGADEHLIVEESSPRQSTRLSCLQRKREKDQRSWSLNESPEVLASHGSVELSLEGRHSLFHTPGEKLNLKMLPVTLDVQDFHLPDEEYGLLKLEKLKSFCIPPLESFECQLPEEAFRINRGQDRDQAPVDDIENGMQSAGFSERDCPGTAPGQQVFTGATIIKETTLREQEHQSYCVEAVVQDQTVSRKLDNQSCTTESVILEGPASRQSGDLSSAGKCPVAALKHIAVPKLKTQFYEFGHPTKEHNFENESPGQTHQSGSLLQEQVSELDLNHQLYTGGALIGNLSPDKETMLKQLGTNSIINVDDLPRSGDSMAELSTLGCKGSVEHQPDESESTSSFLLMTPVGTDSPGTACHNGASMSAPVFPTLGPTPALCTSLLSELPSALSCKHTSQTARDFCSQKNSVNFSKQNNDFMHYTTDIKGCLKNPVSLQKRLCPTTERLSEKRHLRSQTQYEISEPYTGMRPGGSESGWCETNAPHCQRMAAKINTELCDMSLHHSKKSPPMCEAWQNVSHDAPSKETLFLEQQVLCENSNTLLKLAQERHGQPTVIFPIIIEDVGESSLPERDLKSSCYRGAEQNDHVKESESAMRADGRERTLKVDLQLLSQIQPPASGTCAVDLSTVWWDSVDCRALCTVTASKSSVVVWKPLEGCQWEGVYSWNSPEVPIMQLIPLPDQHNVICVALGHLDIEEIWVLFCSSDVSDVSALMVKSGPILTVRGLSRRRVVSSSGTHPDQFVEVISLSEMGRNLETLVLRSPEETILSFAEVQGERNALVGTTAANNAVIWNASSGQLLKKIPIGHPHQTSLCLQAYSELGLLFMILSHPHAQESDSSQRHVLSLIATNPKQALSVHVMSYALPKGYTGRYLEGDLKDHMAVAVLTTGSIALWDLHLGHCTMLLPPSSLGKWSLVKWCLVESHLLAGQKDGSVYVYKYSETCEEKT</sequence>
<comment type="caution">
    <text evidence="5">The sequence shown here is derived from an EMBL/GenBank/DDBJ whole genome shotgun (WGS) entry which is preliminary data.</text>
</comment>
<feature type="compositionally biased region" description="Basic residues" evidence="3">
    <location>
        <begin position="492"/>
        <end position="504"/>
    </location>
</feature>
<feature type="coiled-coil region" evidence="2">
    <location>
        <begin position="3"/>
        <end position="30"/>
    </location>
</feature>
<dbReference type="PANTHER" id="PTHR14662">
    <property type="entry name" value="PARTNER AND LOCALIZER OF BRCA2"/>
    <property type="match status" value="1"/>
</dbReference>
<dbReference type="GO" id="GO:0005654">
    <property type="term" value="C:nucleoplasm"/>
    <property type="evidence" value="ECO:0007669"/>
    <property type="project" value="TreeGrafter"/>
</dbReference>
<dbReference type="SUPFAM" id="SSF50978">
    <property type="entry name" value="WD40 repeat-like"/>
    <property type="match status" value="1"/>
</dbReference>
<name>A0AAV7LWM4_PLEWA</name>
<dbReference type="GO" id="GO:0003677">
    <property type="term" value="F:DNA binding"/>
    <property type="evidence" value="ECO:0007669"/>
    <property type="project" value="InterPro"/>
</dbReference>
<dbReference type="PANTHER" id="PTHR14662:SF2">
    <property type="entry name" value="PARTNER AND LOCALIZER OF BRCA2"/>
    <property type="match status" value="1"/>
</dbReference>
<proteinExistence type="predicted"/>
<dbReference type="InterPro" id="IPR031920">
    <property type="entry name" value="PALB2_WD40"/>
</dbReference>
<evidence type="ECO:0000313" key="5">
    <source>
        <dbReference type="EMBL" id="KAJ1095940.1"/>
    </source>
</evidence>
<evidence type="ECO:0000256" key="2">
    <source>
        <dbReference type="SAM" id="Coils"/>
    </source>
</evidence>
<feature type="compositionally biased region" description="Polar residues" evidence="3">
    <location>
        <begin position="544"/>
        <end position="553"/>
    </location>
</feature>